<keyword evidence="3 7" id="KW-0812">Transmembrane</keyword>
<feature type="transmembrane region" description="Helical" evidence="7">
    <location>
        <begin position="85"/>
        <end position="104"/>
    </location>
</feature>
<dbReference type="EMBL" id="BAAAPE010000007">
    <property type="protein sequence ID" value="GAA2074616.1"/>
    <property type="molecule type" value="Genomic_DNA"/>
</dbReference>
<proteinExistence type="predicted"/>
<dbReference type="PANTHER" id="PTHR43370">
    <property type="entry name" value="SUGAR ABC TRANSPORTER INTEGRAL MEMBRANE PROTEIN-RELATED"/>
    <property type="match status" value="1"/>
</dbReference>
<keyword evidence="9" id="KW-1185">Reference proteome</keyword>
<keyword evidence="2" id="KW-1003">Cell membrane</keyword>
<keyword evidence="4 7" id="KW-1133">Transmembrane helix</keyword>
<comment type="caution">
    <text evidence="8">The sequence shown here is derived from an EMBL/GenBank/DDBJ whole genome shotgun (WGS) entry which is preliminary data.</text>
</comment>
<dbReference type="PANTHER" id="PTHR43370:SF1">
    <property type="entry name" value="GUANOSINE ABC TRANSPORTER PERMEASE PROTEIN NUPQ"/>
    <property type="match status" value="1"/>
</dbReference>
<feature type="region of interest" description="Disordered" evidence="6">
    <location>
        <begin position="1"/>
        <end position="21"/>
    </location>
</feature>
<feature type="transmembrane region" description="Helical" evidence="7">
    <location>
        <begin position="304"/>
        <end position="330"/>
    </location>
</feature>
<feature type="transmembrane region" description="Helical" evidence="7">
    <location>
        <begin position="111"/>
        <end position="133"/>
    </location>
</feature>
<keyword evidence="5 7" id="KW-0472">Membrane</keyword>
<reference evidence="9" key="1">
    <citation type="journal article" date="2019" name="Int. J. Syst. Evol. Microbiol.">
        <title>The Global Catalogue of Microorganisms (GCM) 10K type strain sequencing project: providing services to taxonomists for standard genome sequencing and annotation.</title>
        <authorList>
            <consortium name="The Broad Institute Genomics Platform"/>
            <consortium name="The Broad Institute Genome Sequencing Center for Infectious Disease"/>
            <person name="Wu L."/>
            <person name="Ma J."/>
        </authorList>
    </citation>
    <scope>NUCLEOTIDE SEQUENCE [LARGE SCALE GENOMIC DNA]</scope>
    <source>
        <strain evidence="9">JCM 15478</strain>
    </source>
</reference>
<evidence type="ECO:0000256" key="2">
    <source>
        <dbReference type="ARBA" id="ARBA00022475"/>
    </source>
</evidence>
<name>A0ABP5HHC3_9ACTN</name>
<dbReference type="InterPro" id="IPR001851">
    <property type="entry name" value="ABC_transp_permease"/>
</dbReference>
<evidence type="ECO:0000256" key="5">
    <source>
        <dbReference type="ARBA" id="ARBA00023136"/>
    </source>
</evidence>
<feature type="transmembrane region" description="Helical" evidence="7">
    <location>
        <begin position="372"/>
        <end position="392"/>
    </location>
</feature>
<feature type="transmembrane region" description="Helical" evidence="7">
    <location>
        <begin position="222"/>
        <end position="241"/>
    </location>
</feature>
<evidence type="ECO:0000256" key="1">
    <source>
        <dbReference type="ARBA" id="ARBA00004651"/>
    </source>
</evidence>
<protein>
    <submittedName>
        <fullName evidence="8">ABC transporter permease</fullName>
    </submittedName>
</protein>
<sequence length="437" mass="45530">MSTQATVAPKGPNGSKAAPDTGRRRLTYPVVLLIIAGGLVLFSLTRIVTGSDQLTDSGQFSSALGAAVPIGLAGLGGLWAERAGVINIGLEGMMMLGTFAAGWIGWQHGPWAAALAGILGGALGGLLHALATVTFGVDHIVSGVAINILALGLVRYLAKLWFGGEGSEAQAAGGNTKQSPPMDDMPTFTVPGLSDGLHSIEKHGWFFVSDLAGILRSLVHEVSWLTLLTAVLFVGSFFVLWRSSFGLRLRSCGESPTAAESLGVNVYRYKYAALTVSGALAGLGGAFLAIGVHIYQENQTGGRGYIGLATMIFGNWRPGGVAMGAGLFGFMDALRLRAGGPTVHALLLLVAVLLVGLAIWKLRGGLAAARRAAKIQAGVSLIIAVLLVLWYALTDTVALEFVEMTPYVTTLLVLSLAAQRLRPPKAIGKTYRRGEGT</sequence>
<organism evidence="8 9">
    <name type="scientific">Streptomyces albiaxialis</name>
    <dbReference type="NCBI Taxonomy" id="329523"/>
    <lineage>
        <taxon>Bacteria</taxon>
        <taxon>Bacillati</taxon>
        <taxon>Actinomycetota</taxon>
        <taxon>Actinomycetes</taxon>
        <taxon>Kitasatosporales</taxon>
        <taxon>Streptomycetaceae</taxon>
        <taxon>Streptomyces</taxon>
    </lineage>
</organism>
<feature type="transmembrane region" description="Helical" evidence="7">
    <location>
        <begin position="271"/>
        <end position="292"/>
    </location>
</feature>
<evidence type="ECO:0000313" key="9">
    <source>
        <dbReference type="Proteomes" id="UP001500016"/>
    </source>
</evidence>
<comment type="subcellular location">
    <subcellularLocation>
        <location evidence="1">Cell membrane</location>
        <topology evidence="1">Multi-pass membrane protein</topology>
    </subcellularLocation>
</comment>
<evidence type="ECO:0000256" key="3">
    <source>
        <dbReference type="ARBA" id="ARBA00022692"/>
    </source>
</evidence>
<dbReference type="CDD" id="cd06580">
    <property type="entry name" value="TM_PBP1_transp_TpRbsC_like"/>
    <property type="match status" value="1"/>
</dbReference>
<dbReference type="RefSeq" id="WP_425578177.1">
    <property type="nucleotide sequence ID" value="NZ_BAAAPE010000007.1"/>
</dbReference>
<feature type="transmembrane region" description="Helical" evidence="7">
    <location>
        <begin position="139"/>
        <end position="158"/>
    </location>
</feature>
<evidence type="ECO:0000313" key="8">
    <source>
        <dbReference type="EMBL" id="GAA2074616.1"/>
    </source>
</evidence>
<evidence type="ECO:0000256" key="7">
    <source>
        <dbReference type="SAM" id="Phobius"/>
    </source>
</evidence>
<feature type="transmembrane region" description="Helical" evidence="7">
    <location>
        <begin position="26"/>
        <end position="48"/>
    </location>
</feature>
<evidence type="ECO:0000256" key="6">
    <source>
        <dbReference type="SAM" id="MobiDB-lite"/>
    </source>
</evidence>
<dbReference type="Proteomes" id="UP001500016">
    <property type="component" value="Unassembled WGS sequence"/>
</dbReference>
<feature type="transmembrane region" description="Helical" evidence="7">
    <location>
        <begin position="60"/>
        <end position="79"/>
    </location>
</feature>
<accession>A0ABP5HHC3</accession>
<dbReference type="Pfam" id="PF02653">
    <property type="entry name" value="BPD_transp_2"/>
    <property type="match status" value="1"/>
</dbReference>
<evidence type="ECO:0000256" key="4">
    <source>
        <dbReference type="ARBA" id="ARBA00022989"/>
    </source>
</evidence>
<gene>
    <name evidence="8" type="ORF">GCM10009801_28680</name>
</gene>
<feature type="transmembrane region" description="Helical" evidence="7">
    <location>
        <begin position="342"/>
        <end position="360"/>
    </location>
</feature>